<reference evidence="1 2" key="1">
    <citation type="submission" date="2020-08" db="EMBL/GenBank/DDBJ databases">
        <title>Genomic Encyclopedia of Type Strains, Phase IV (KMG-IV): sequencing the most valuable type-strain genomes for metagenomic binning, comparative biology and taxonomic classification.</title>
        <authorList>
            <person name="Goeker M."/>
        </authorList>
    </citation>
    <scope>NUCLEOTIDE SEQUENCE [LARGE SCALE GENOMIC DNA]</scope>
    <source>
        <strain evidence="1 2">DSM 24661</strain>
    </source>
</reference>
<dbReference type="Proteomes" id="UP000559117">
    <property type="component" value="Unassembled WGS sequence"/>
</dbReference>
<comment type="caution">
    <text evidence="1">The sequence shown here is derived from an EMBL/GenBank/DDBJ whole genome shotgun (WGS) entry which is preliminary data.</text>
</comment>
<keyword evidence="2" id="KW-1185">Reference proteome</keyword>
<dbReference type="Pfam" id="PF13552">
    <property type="entry name" value="DUF4127"/>
    <property type="match status" value="1"/>
</dbReference>
<dbReference type="InterPro" id="IPR025394">
    <property type="entry name" value="DUF4127"/>
</dbReference>
<evidence type="ECO:0008006" key="3">
    <source>
        <dbReference type="Google" id="ProtNLM"/>
    </source>
</evidence>
<organism evidence="1 2">
    <name type="scientific">Pectinatus brassicae</name>
    <dbReference type="NCBI Taxonomy" id="862415"/>
    <lineage>
        <taxon>Bacteria</taxon>
        <taxon>Bacillati</taxon>
        <taxon>Bacillota</taxon>
        <taxon>Negativicutes</taxon>
        <taxon>Selenomonadales</taxon>
        <taxon>Selenomonadaceae</taxon>
        <taxon>Pectinatus</taxon>
    </lineage>
</organism>
<protein>
    <recommendedName>
        <fullName evidence="3">DUF4127 family protein</fullName>
    </recommendedName>
</protein>
<accession>A0A840UUG2</accession>
<name>A0A840UUG2_9FIRM</name>
<dbReference type="RefSeq" id="WP_183861404.1">
    <property type="nucleotide sequence ID" value="NZ_JACHFH010000018.1"/>
</dbReference>
<proteinExistence type="predicted"/>
<evidence type="ECO:0000313" key="1">
    <source>
        <dbReference type="EMBL" id="MBB5336454.1"/>
    </source>
</evidence>
<dbReference type="EMBL" id="JACHFH010000018">
    <property type="protein sequence ID" value="MBB5336454.1"/>
    <property type="molecule type" value="Genomic_DNA"/>
</dbReference>
<evidence type="ECO:0000313" key="2">
    <source>
        <dbReference type="Proteomes" id="UP000559117"/>
    </source>
</evidence>
<dbReference type="AlphaFoldDB" id="A0A840UUG2"/>
<sequence>MAINQYHQRNNGNDTIKIKQHYTKKILLIPLDSRPPCGKFVIDAGRLVNIKVIVPPTKIMDYYTKAGKPEKLCVWLQTNAAAYDGVIISIDQMLYGGLLASRRPGPVSKDFGESSLWHTLESLHKENPQLPIYAFNILPRLTPPPNIDSPREIKNIMEYSRLVDKWEIYRRIDDFNKLQRLKKHITDKNLRQYLLLFDKNLLLNKHLIMLSQKNIITRLIIGQDDGEKYGIPNKERRELQAYINRNKLADKVMITHGADEVAMSLLFNVIQEDKGYRPKVFVAYNDENTPKIILPYMAAAIKDTVQDKLNLAGARQVSSEQQADFILYLHIGTTKNLSTRQYSAEKIEKWLAAGENVAVVDLSQHFRADETVLPLLIAKGTAINNLIAYDGWNTASNSIGTAIAQASLYTLAQRNIVTEQQAHTLIFNNLTILYDHFFEDYFYLKGTIDAVNNSLRHAGISNVNDLNMNNNYKWANLMLNNSLQKQLADFSVSKSVQTPIEIRTKTGSEKIKLTNMQVNAFFPWPRTFEIYTDVKFTLNRAN</sequence>
<gene>
    <name evidence="1" type="ORF">HNR32_001603</name>
</gene>